<proteinExistence type="predicted"/>
<name>A0A510K8S7_9FUSO</name>
<evidence type="ECO:0000313" key="2">
    <source>
        <dbReference type="Proteomes" id="UP000321397"/>
    </source>
</evidence>
<organism evidence="1 2">
    <name type="scientific">Leptotrichia wadei</name>
    <dbReference type="NCBI Taxonomy" id="157687"/>
    <lineage>
        <taxon>Bacteria</taxon>
        <taxon>Fusobacteriati</taxon>
        <taxon>Fusobacteriota</taxon>
        <taxon>Fusobacteriia</taxon>
        <taxon>Fusobacteriales</taxon>
        <taxon>Leptotrichiaceae</taxon>
        <taxon>Leptotrichia</taxon>
    </lineage>
</organism>
<gene>
    <name evidence="1" type="ORF">JMUB3933_1580</name>
</gene>
<dbReference type="RefSeq" id="WP_172618846.1">
    <property type="nucleotide sequence ID" value="NZ_AP019834.1"/>
</dbReference>
<dbReference type="EMBL" id="AP019834">
    <property type="protein sequence ID" value="BBM48076.1"/>
    <property type="molecule type" value="Genomic_DNA"/>
</dbReference>
<reference evidence="1 2" key="1">
    <citation type="submission" date="2019-07" db="EMBL/GenBank/DDBJ databases">
        <title>Complete Genome Sequence of Leptotrichia wadei Strain JMUB3933.</title>
        <authorList>
            <person name="Watanabe S."/>
            <person name="Cui L."/>
        </authorList>
    </citation>
    <scope>NUCLEOTIDE SEQUENCE [LARGE SCALE GENOMIC DNA]</scope>
    <source>
        <strain evidence="1 2">JMUB3933</strain>
    </source>
</reference>
<sequence length="48" mass="5619">MEPFTMSYPEHGKGGAFQLLPVDKMDIKYDKLDILPNPRTDLILREKR</sequence>
<dbReference type="AlphaFoldDB" id="A0A510K8S7"/>
<protein>
    <submittedName>
        <fullName evidence="1">Uncharacterized protein</fullName>
    </submittedName>
</protein>
<accession>A0A510K8S7</accession>
<dbReference type="Proteomes" id="UP000321397">
    <property type="component" value="Chromosome"/>
</dbReference>
<evidence type="ECO:0000313" key="1">
    <source>
        <dbReference type="EMBL" id="BBM48076.1"/>
    </source>
</evidence>